<reference evidence="8 9" key="1">
    <citation type="submission" date="2019-03" db="EMBL/GenBank/DDBJ databases">
        <authorList>
            <person name="Yang Y."/>
        </authorList>
    </citation>
    <scope>NUCLEOTIDE SEQUENCE [LARGE SCALE GENOMIC DNA]</scope>
    <source>
        <strain evidence="8 9">ASL-1</strain>
    </source>
</reference>
<dbReference type="InterPro" id="IPR027417">
    <property type="entry name" value="P-loop_NTPase"/>
</dbReference>
<keyword evidence="3" id="KW-0378">Hydrolase</keyword>
<protein>
    <recommendedName>
        <fullName evidence="7">Dynamin N-terminal domain-containing protein</fullName>
    </recommendedName>
</protein>
<dbReference type="GO" id="GO:0016020">
    <property type="term" value="C:membrane"/>
    <property type="evidence" value="ECO:0007669"/>
    <property type="project" value="UniProtKB-SubCell"/>
</dbReference>
<keyword evidence="4" id="KW-0342">GTP-binding</keyword>
<evidence type="ECO:0000256" key="5">
    <source>
        <dbReference type="ARBA" id="ARBA00023136"/>
    </source>
</evidence>
<feature type="coiled-coil region" evidence="6">
    <location>
        <begin position="924"/>
        <end position="958"/>
    </location>
</feature>
<gene>
    <name evidence="8" type="ORF">E2626_04295</name>
</gene>
<name>A0A4Y8LKV6_9BACL</name>
<dbReference type="GO" id="GO:0005525">
    <property type="term" value="F:GTP binding"/>
    <property type="evidence" value="ECO:0007669"/>
    <property type="project" value="UniProtKB-KW"/>
</dbReference>
<accession>A0A4Y8LKV6</accession>
<feature type="domain" description="Dynamin N-terminal" evidence="7">
    <location>
        <begin position="623"/>
        <end position="845"/>
    </location>
</feature>
<evidence type="ECO:0000256" key="4">
    <source>
        <dbReference type="ARBA" id="ARBA00023134"/>
    </source>
</evidence>
<dbReference type="CDD" id="cd09912">
    <property type="entry name" value="DLP_2"/>
    <property type="match status" value="1"/>
</dbReference>
<comment type="caution">
    <text evidence="8">The sequence shown here is derived from an EMBL/GenBank/DDBJ whole genome shotgun (WGS) entry which is preliminary data.</text>
</comment>
<feature type="domain" description="Dynamin N-terminal" evidence="7">
    <location>
        <begin position="50"/>
        <end position="205"/>
    </location>
</feature>
<keyword evidence="9" id="KW-1185">Reference proteome</keyword>
<evidence type="ECO:0000313" key="9">
    <source>
        <dbReference type="Proteomes" id="UP000297776"/>
    </source>
</evidence>
<dbReference type="AlphaFoldDB" id="A0A4Y8LKV6"/>
<dbReference type="GO" id="GO:0003924">
    <property type="term" value="F:GTPase activity"/>
    <property type="evidence" value="ECO:0007669"/>
    <property type="project" value="InterPro"/>
</dbReference>
<evidence type="ECO:0000259" key="7">
    <source>
        <dbReference type="Pfam" id="PF00350"/>
    </source>
</evidence>
<dbReference type="Proteomes" id="UP000297776">
    <property type="component" value="Unassembled WGS sequence"/>
</dbReference>
<proteinExistence type="predicted"/>
<comment type="subcellular location">
    <subcellularLocation>
        <location evidence="1">Membrane</location>
    </subcellularLocation>
</comment>
<dbReference type="EMBL" id="SORX01000002">
    <property type="protein sequence ID" value="TFE03039.1"/>
    <property type="molecule type" value="Genomic_DNA"/>
</dbReference>
<dbReference type="OrthoDB" id="5477114at2"/>
<dbReference type="InterPro" id="IPR027094">
    <property type="entry name" value="Mitofusin_fam"/>
</dbReference>
<evidence type="ECO:0000313" key="8">
    <source>
        <dbReference type="EMBL" id="TFE03039.1"/>
    </source>
</evidence>
<dbReference type="RefSeq" id="WP_134380033.1">
    <property type="nucleotide sequence ID" value="NZ_SORX01000002.1"/>
</dbReference>
<dbReference type="SUPFAM" id="SSF52540">
    <property type="entry name" value="P-loop containing nucleoside triphosphate hydrolases"/>
    <property type="match status" value="2"/>
</dbReference>
<evidence type="ECO:0000256" key="6">
    <source>
        <dbReference type="SAM" id="Coils"/>
    </source>
</evidence>
<keyword evidence="2" id="KW-0547">Nucleotide-binding</keyword>
<feature type="coiled-coil region" evidence="6">
    <location>
        <begin position="508"/>
        <end position="535"/>
    </location>
</feature>
<organism evidence="8 9">
    <name type="scientific">Jeotgalibacillus salarius</name>
    <dbReference type="NCBI Taxonomy" id="546023"/>
    <lineage>
        <taxon>Bacteria</taxon>
        <taxon>Bacillati</taxon>
        <taxon>Bacillota</taxon>
        <taxon>Bacilli</taxon>
        <taxon>Bacillales</taxon>
        <taxon>Caryophanaceae</taxon>
        <taxon>Jeotgalibacillus</taxon>
    </lineage>
</organism>
<keyword evidence="5" id="KW-0472">Membrane</keyword>
<evidence type="ECO:0000256" key="3">
    <source>
        <dbReference type="ARBA" id="ARBA00022801"/>
    </source>
</evidence>
<keyword evidence="6" id="KW-0175">Coiled coil</keyword>
<evidence type="ECO:0000256" key="1">
    <source>
        <dbReference type="ARBA" id="ARBA00004370"/>
    </source>
</evidence>
<dbReference type="Gene3D" id="3.40.50.300">
    <property type="entry name" value="P-loop containing nucleotide triphosphate hydrolases"/>
    <property type="match status" value="2"/>
</dbReference>
<dbReference type="Pfam" id="PF00350">
    <property type="entry name" value="Dynamin_N"/>
    <property type="match status" value="2"/>
</dbReference>
<dbReference type="PANTHER" id="PTHR10465:SF0">
    <property type="entry name" value="SARCALUMENIN"/>
    <property type="match status" value="1"/>
</dbReference>
<evidence type="ECO:0000256" key="2">
    <source>
        <dbReference type="ARBA" id="ARBA00022741"/>
    </source>
</evidence>
<dbReference type="PANTHER" id="PTHR10465">
    <property type="entry name" value="TRANSMEMBRANE GTPASE FZO1"/>
    <property type="match status" value="1"/>
</dbReference>
<sequence length="1191" mass="137355">MNTPDFILHKTELMSELTGFYRKAIDIGDQERADKILKLAEKLYREEIVIAFCGHFSAGKSAMINHLTGEVILPSSPIPTSANLVALHAGDEKPVRVTLADDQIYELEPPLDEKAIIKLGKEGLKIKRIDIWKNSESMPEGVTLLDTPGIDSVDDAHKRSTESAVHLADLLFYVMDYNHVQSEMNFEYIKNMSQHNRKIYAVINQIDKHRDEELTLSTFKNSVEKAFYQWGASPEKFFYTSLKYPDHGENQSQQLKDEISQMTRNKKKLLVDSVSSSLDVLTSEMRSYLEDELEDITDAYSTIIDEKDVENKESLYHQAESISEQDVYSLNEWSESFDNEMNKMLKASYLMPSEVRTKAEYYLEAMQKDFKKGLLFSGKKTQQERENRENDFKKSLIVVIDEQLIWHSKSLIYRFLENAGTDRSDWSGIIEKISVDDPVSFIRRNVKSGAGFTGEALLNYCESLAEDVRREIKSQMLHIKNEMIQTLDDVIEENTVRRSAEHDAIMKKVNVLKQLERLEKQLHELEEIKPDQDLEDKWVGNWSEEEKSFETISRLDGVLTETDQENAAPETSYHLNSSDIDEIQLFQNSQQLAHEISNIKGFEQQSNILFEQSERLKNKKYTVALFGAFSAGKSSFANALLGHKVLPVSPNPTTASINRIFPPDTENPDQTVIVHFKQESELLMDLQEASQLKNIQTLSEMNEKLPDVLKKNHDLTESRKSFIRAFLEGWPDYRNDLGNKKSVAYEEFQGFVSNEHQSCFVEAIDLYASSSVSEQGITLVDTPGADSVNARHTDVSFDYIRNSDAILFVTYFNHAFARADREFLIQMGRVKESFEHDKMFFVVNAVDLAENEDEKNDVIHYVKTQLKSFGISHPKIFGVSSLNALKQKRNSGLQEFEDEFTAFIDQELDSIVKKNTADYYEQTINRMTALLEQSRANEQDKERRKAALEQLAEELDSHFEASNLQAVEAQASQELKELLYYVNQRVFYRFSDFFKEAFNPAGFHGQSNKVALKQAVDELITMLSFDFSQEFKVVNYRLEQLIFQSFKTELNQKWDEIRKVFPEGIKPDTEIAPADLLTFNYTFEQLNELDFSNEKSIFKNTKSFFEKNEKKLMQHALEEKLKKVAITELEEVSNQLTFWMTNEMKRVQSILYDRWQKELSSQIDSAITNLNSEEYATELEKALKSVNAYAS</sequence>
<dbReference type="InterPro" id="IPR045063">
    <property type="entry name" value="Dynamin_N"/>
</dbReference>